<reference evidence="2" key="1">
    <citation type="submission" date="2018-06" db="EMBL/GenBank/DDBJ databases">
        <authorList>
            <person name="Zhirakovskaya E."/>
        </authorList>
    </citation>
    <scope>NUCLEOTIDE SEQUENCE</scope>
</reference>
<dbReference type="InterPro" id="IPR011330">
    <property type="entry name" value="Glyco_hydro/deAcase_b/a-brl"/>
</dbReference>
<accession>A0A3B0T017</accession>
<dbReference type="InterPro" id="IPR006837">
    <property type="entry name" value="Divergent_DAC"/>
</dbReference>
<name>A0A3B0T017_9ZZZZ</name>
<proteinExistence type="predicted"/>
<organism evidence="2">
    <name type="scientific">hydrothermal vent metagenome</name>
    <dbReference type="NCBI Taxonomy" id="652676"/>
    <lineage>
        <taxon>unclassified sequences</taxon>
        <taxon>metagenomes</taxon>
        <taxon>ecological metagenomes</taxon>
    </lineage>
</organism>
<dbReference type="AlphaFoldDB" id="A0A3B0T017"/>
<protein>
    <recommendedName>
        <fullName evidence="3">Divergent polysaccharide deacetylase</fullName>
    </recommendedName>
</protein>
<sequence length="412" mass="43478">MLPVLSRLSLAWLSALGVAAVIIAGLIYSITSGNGPGRVSLSIDGMERTARHEPAMAARQTPAANQTATGTPGLRLAPPTLRDANEAAMETIEGAEGEDFLLYPDEPDYADNGDNGGEIVITIAGAGPKATPVTAASLTRTRAAKIPGPDPILLRATPFGKAPRIGPDGRKAMHVYAAASPEQDGAPQIAIIVGGLGLNSALTERAIDELPAEISLAFAPYAKDLKFWTQKARDAGHEILIELPMEGYGANVDALGPAGLLTTQTREENLQRLDWLMSRFGGYFAATNYLGAKFSTQDEAIAPILKKLNDAGVAYIDDTGASPITGGRQDGGVIASVDRIVPPAPDPSRRNAVRRELRALELIAKRDGAALGKTYAYTTTLDEITAWARELEERGFVAAPASTVLQRQASRH</sequence>
<evidence type="ECO:0000313" key="2">
    <source>
        <dbReference type="EMBL" id="VAW07812.1"/>
    </source>
</evidence>
<dbReference type="Gene3D" id="3.20.20.370">
    <property type="entry name" value="Glycoside hydrolase/deacetylase"/>
    <property type="match status" value="1"/>
</dbReference>
<dbReference type="SUPFAM" id="SSF88713">
    <property type="entry name" value="Glycoside hydrolase/deacetylase"/>
    <property type="match status" value="1"/>
</dbReference>
<dbReference type="EMBL" id="UOEH01000610">
    <property type="protein sequence ID" value="VAW07812.1"/>
    <property type="molecule type" value="Genomic_DNA"/>
</dbReference>
<evidence type="ECO:0008006" key="3">
    <source>
        <dbReference type="Google" id="ProtNLM"/>
    </source>
</evidence>
<dbReference type="PANTHER" id="PTHR30105">
    <property type="entry name" value="UNCHARACTERIZED YIBQ-RELATED"/>
    <property type="match status" value="1"/>
</dbReference>
<dbReference type="CDD" id="cd10936">
    <property type="entry name" value="CE4_DAC2"/>
    <property type="match status" value="1"/>
</dbReference>
<dbReference type="GO" id="GO:0005975">
    <property type="term" value="P:carbohydrate metabolic process"/>
    <property type="evidence" value="ECO:0007669"/>
    <property type="project" value="InterPro"/>
</dbReference>
<dbReference type="PANTHER" id="PTHR30105:SF2">
    <property type="entry name" value="DIVERGENT POLYSACCHARIDE DEACETYLASE SUPERFAMILY"/>
    <property type="match status" value="1"/>
</dbReference>
<dbReference type="Pfam" id="PF04748">
    <property type="entry name" value="Polysacc_deac_2"/>
    <property type="match status" value="1"/>
</dbReference>
<evidence type="ECO:0000256" key="1">
    <source>
        <dbReference type="SAM" id="MobiDB-lite"/>
    </source>
</evidence>
<feature type="region of interest" description="Disordered" evidence="1">
    <location>
        <begin position="52"/>
        <end position="78"/>
    </location>
</feature>
<gene>
    <name evidence="2" type="ORF">MNBD_ALPHA05-1309</name>
</gene>